<sequence>MQNRVLSPPYSRAMGSIKVDAEHLFSLGAVCQQEAGALSTGRPEPPAGPIFQATTGAVSDVSAMASRAENLISVRLRTTGHAVVKAATRLVMSDDGSRDRMEAVGAEATAI</sequence>
<comment type="caution">
    <text evidence="1">The sequence shown here is derived from an EMBL/GenBank/DDBJ whole genome shotgun (WGS) entry which is preliminary data.</text>
</comment>
<organism evidence="1 2">
    <name type="scientific">Mycolicibacterium agri</name>
    <name type="common">Mycobacterium agri</name>
    <dbReference type="NCBI Taxonomy" id="36811"/>
    <lineage>
        <taxon>Bacteria</taxon>
        <taxon>Bacillati</taxon>
        <taxon>Actinomycetota</taxon>
        <taxon>Actinomycetes</taxon>
        <taxon>Mycobacteriales</taxon>
        <taxon>Mycobacteriaceae</taxon>
        <taxon>Mycolicibacterium</taxon>
    </lineage>
</organism>
<gene>
    <name evidence="1" type="ORF">MAGR_38040</name>
</gene>
<reference evidence="1 2" key="1">
    <citation type="journal article" date="2019" name="Emerg. Microbes Infect.">
        <title>Comprehensive subspecies identification of 175 nontuberculous mycobacteria species based on 7547 genomic profiles.</title>
        <authorList>
            <person name="Matsumoto Y."/>
            <person name="Kinjo T."/>
            <person name="Motooka D."/>
            <person name="Nabeya D."/>
            <person name="Jung N."/>
            <person name="Uechi K."/>
            <person name="Horii T."/>
            <person name="Iida T."/>
            <person name="Fujita J."/>
            <person name="Nakamura S."/>
        </authorList>
    </citation>
    <scope>NUCLEOTIDE SEQUENCE [LARGE SCALE GENOMIC DNA]</scope>
    <source>
        <strain evidence="1 2">JCM 6377</strain>
    </source>
</reference>
<dbReference type="AlphaFoldDB" id="A0A7I9W3T1"/>
<evidence type="ECO:0008006" key="3">
    <source>
        <dbReference type="Google" id="ProtNLM"/>
    </source>
</evidence>
<evidence type="ECO:0000313" key="1">
    <source>
        <dbReference type="EMBL" id="GFG52363.1"/>
    </source>
</evidence>
<dbReference type="EMBL" id="BLKS01000001">
    <property type="protein sequence ID" value="GFG52363.1"/>
    <property type="molecule type" value="Genomic_DNA"/>
</dbReference>
<dbReference type="Proteomes" id="UP000465302">
    <property type="component" value="Unassembled WGS sequence"/>
</dbReference>
<evidence type="ECO:0000313" key="2">
    <source>
        <dbReference type="Proteomes" id="UP000465302"/>
    </source>
</evidence>
<accession>A0A7I9W3T1</accession>
<proteinExistence type="predicted"/>
<name>A0A7I9W3T1_MYCAG</name>
<protein>
    <recommendedName>
        <fullName evidence="3">ESX-1 secretion-associated protein</fullName>
    </recommendedName>
</protein>